<keyword evidence="3" id="KW-0804">Transcription</keyword>
<dbReference type="Pfam" id="PF00440">
    <property type="entry name" value="TetR_N"/>
    <property type="match status" value="1"/>
</dbReference>
<reference evidence="6 7" key="1">
    <citation type="submission" date="2018-09" db="EMBL/GenBank/DDBJ databases">
        <authorList>
            <person name="Zhu H."/>
        </authorList>
    </citation>
    <scope>NUCLEOTIDE SEQUENCE [LARGE SCALE GENOMIC DNA]</scope>
    <source>
        <strain evidence="6 7">K1S02-6</strain>
    </source>
</reference>
<evidence type="ECO:0000256" key="3">
    <source>
        <dbReference type="ARBA" id="ARBA00023163"/>
    </source>
</evidence>
<comment type="caution">
    <text evidence="6">The sequence shown here is derived from an EMBL/GenBank/DDBJ whole genome shotgun (WGS) entry which is preliminary data.</text>
</comment>
<feature type="DNA-binding region" description="H-T-H motif" evidence="4">
    <location>
        <begin position="26"/>
        <end position="45"/>
    </location>
</feature>
<dbReference type="InterPro" id="IPR009057">
    <property type="entry name" value="Homeodomain-like_sf"/>
</dbReference>
<organism evidence="6 7">
    <name type="scientific">Pseudomonas cavernicola</name>
    <dbReference type="NCBI Taxonomy" id="2320866"/>
    <lineage>
        <taxon>Bacteria</taxon>
        <taxon>Pseudomonadati</taxon>
        <taxon>Pseudomonadota</taxon>
        <taxon>Gammaproteobacteria</taxon>
        <taxon>Pseudomonadales</taxon>
        <taxon>Pseudomonadaceae</taxon>
        <taxon>Pseudomonas</taxon>
    </lineage>
</organism>
<keyword evidence="2 4" id="KW-0238">DNA-binding</keyword>
<dbReference type="Proteomes" id="UP000284021">
    <property type="component" value="Unassembled WGS sequence"/>
</dbReference>
<dbReference type="Gene3D" id="1.10.357.10">
    <property type="entry name" value="Tetracycline Repressor, domain 2"/>
    <property type="match status" value="1"/>
</dbReference>
<dbReference type="EMBL" id="QYUR01000002">
    <property type="protein sequence ID" value="RJG13727.1"/>
    <property type="molecule type" value="Genomic_DNA"/>
</dbReference>
<dbReference type="GO" id="GO:0003677">
    <property type="term" value="F:DNA binding"/>
    <property type="evidence" value="ECO:0007669"/>
    <property type="project" value="UniProtKB-UniRule"/>
</dbReference>
<evidence type="ECO:0000256" key="1">
    <source>
        <dbReference type="ARBA" id="ARBA00023015"/>
    </source>
</evidence>
<evidence type="ECO:0000256" key="4">
    <source>
        <dbReference type="PROSITE-ProRule" id="PRU00335"/>
    </source>
</evidence>
<dbReference type="AlphaFoldDB" id="A0A418XMP8"/>
<protein>
    <submittedName>
        <fullName evidence="6">TetR family transcriptional regulator</fullName>
    </submittedName>
</protein>
<feature type="domain" description="HTH tetR-type" evidence="5">
    <location>
        <begin position="3"/>
        <end position="63"/>
    </location>
</feature>
<keyword evidence="1" id="KW-0805">Transcription regulation</keyword>
<dbReference type="RefSeq" id="WP_119954278.1">
    <property type="nucleotide sequence ID" value="NZ_QYUR01000002.1"/>
</dbReference>
<evidence type="ECO:0000313" key="7">
    <source>
        <dbReference type="Proteomes" id="UP000284021"/>
    </source>
</evidence>
<name>A0A418XMP8_9PSED</name>
<evidence type="ECO:0000313" key="6">
    <source>
        <dbReference type="EMBL" id="RJG13727.1"/>
    </source>
</evidence>
<dbReference type="InterPro" id="IPR036271">
    <property type="entry name" value="Tet_transcr_reg_TetR-rel_C_sf"/>
</dbReference>
<dbReference type="PROSITE" id="PS50977">
    <property type="entry name" value="HTH_TETR_2"/>
    <property type="match status" value="1"/>
</dbReference>
<dbReference type="PANTHER" id="PTHR47506:SF1">
    <property type="entry name" value="HTH-TYPE TRANSCRIPTIONAL REGULATOR YJDC"/>
    <property type="match status" value="1"/>
</dbReference>
<dbReference type="InterPro" id="IPR001647">
    <property type="entry name" value="HTH_TetR"/>
</dbReference>
<dbReference type="PANTHER" id="PTHR47506">
    <property type="entry name" value="TRANSCRIPTIONAL REGULATORY PROTEIN"/>
    <property type="match status" value="1"/>
</dbReference>
<dbReference type="SUPFAM" id="SSF46689">
    <property type="entry name" value="Homeodomain-like"/>
    <property type="match status" value="1"/>
</dbReference>
<keyword evidence="7" id="KW-1185">Reference proteome</keyword>
<gene>
    <name evidence="6" type="ORF">D3879_10985</name>
</gene>
<dbReference type="SUPFAM" id="SSF48498">
    <property type="entry name" value="Tetracyclin repressor-like, C-terminal domain"/>
    <property type="match status" value="1"/>
</dbReference>
<evidence type="ECO:0000259" key="5">
    <source>
        <dbReference type="PROSITE" id="PS50977"/>
    </source>
</evidence>
<accession>A0A418XMP8</accession>
<dbReference type="OrthoDB" id="116240at2"/>
<dbReference type="PRINTS" id="PR00455">
    <property type="entry name" value="HTHTETR"/>
</dbReference>
<sequence>MASNKRDQLVSTALELFYREGYHATGIDRILAESGVAKMTLYKHFKSKDELILAVLDSQHQQLSQRMQLAQESLPPREAILRTYDGLHLWLSEKGFCGCLFAHAAAEFSNREHPIHQQAALHKRFVCGYFLAALQRLGATEPERLARQLQFLFEGALSMAHLHGPADQALEAKAAAEQLLKAAGV</sequence>
<proteinExistence type="predicted"/>
<evidence type="ECO:0000256" key="2">
    <source>
        <dbReference type="ARBA" id="ARBA00023125"/>
    </source>
</evidence>